<feature type="transmembrane region" description="Helical" evidence="1">
    <location>
        <begin position="56"/>
        <end position="74"/>
    </location>
</feature>
<dbReference type="EMBL" id="JAGQHS010000015">
    <property type="protein sequence ID" value="MCA9755099.1"/>
    <property type="molecule type" value="Genomic_DNA"/>
</dbReference>
<evidence type="ECO:0000256" key="1">
    <source>
        <dbReference type="SAM" id="Phobius"/>
    </source>
</evidence>
<sequence length="98" mass="10945">MPDRIHIPRPESRRTDANAWVPEVIHGGVLALLAGALFVFVRVFSSVKGRLGLDGQKGWALVIGFAIIELYLILRTLRQLRKARETYAAARQEHPSDA</sequence>
<protein>
    <submittedName>
        <fullName evidence="2">Uncharacterized protein</fullName>
    </submittedName>
</protein>
<dbReference type="Proteomes" id="UP000739538">
    <property type="component" value="Unassembled WGS sequence"/>
</dbReference>
<accession>A0A956NDU1</accession>
<proteinExistence type="predicted"/>
<name>A0A956NDU1_UNCEI</name>
<organism evidence="2 3">
    <name type="scientific">Eiseniibacteriota bacterium</name>
    <dbReference type="NCBI Taxonomy" id="2212470"/>
    <lineage>
        <taxon>Bacteria</taxon>
        <taxon>Candidatus Eiseniibacteriota</taxon>
    </lineage>
</organism>
<comment type="caution">
    <text evidence="2">The sequence shown here is derived from an EMBL/GenBank/DDBJ whole genome shotgun (WGS) entry which is preliminary data.</text>
</comment>
<evidence type="ECO:0000313" key="3">
    <source>
        <dbReference type="Proteomes" id="UP000739538"/>
    </source>
</evidence>
<keyword evidence="1" id="KW-1133">Transmembrane helix</keyword>
<feature type="transmembrane region" description="Helical" evidence="1">
    <location>
        <begin position="20"/>
        <end position="44"/>
    </location>
</feature>
<keyword evidence="1" id="KW-0472">Membrane</keyword>
<reference evidence="2" key="2">
    <citation type="journal article" date="2021" name="Microbiome">
        <title>Successional dynamics and alternative stable states in a saline activated sludge microbial community over 9 years.</title>
        <authorList>
            <person name="Wang Y."/>
            <person name="Ye J."/>
            <person name="Ju F."/>
            <person name="Liu L."/>
            <person name="Boyd J.A."/>
            <person name="Deng Y."/>
            <person name="Parks D.H."/>
            <person name="Jiang X."/>
            <person name="Yin X."/>
            <person name="Woodcroft B.J."/>
            <person name="Tyson G.W."/>
            <person name="Hugenholtz P."/>
            <person name="Polz M.F."/>
            <person name="Zhang T."/>
        </authorList>
    </citation>
    <scope>NUCLEOTIDE SEQUENCE</scope>
    <source>
        <strain evidence="2">HKST-UBA02</strain>
    </source>
</reference>
<reference evidence="2" key="1">
    <citation type="submission" date="2020-04" db="EMBL/GenBank/DDBJ databases">
        <authorList>
            <person name="Zhang T."/>
        </authorList>
    </citation>
    <scope>NUCLEOTIDE SEQUENCE</scope>
    <source>
        <strain evidence="2">HKST-UBA02</strain>
    </source>
</reference>
<dbReference type="AlphaFoldDB" id="A0A956NDU1"/>
<gene>
    <name evidence="2" type="ORF">KDA27_04805</name>
</gene>
<evidence type="ECO:0000313" key="2">
    <source>
        <dbReference type="EMBL" id="MCA9755099.1"/>
    </source>
</evidence>
<keyword evidence="1" id="KW-0812">Transmembrane</keyword>